<evidence type="ECO:0000256" key="4">
    <source>
        <dbReference type="ARBA" id="ARBA00022553"/>
    </source>
</evidence>
<feature type="region of interest" description="Disordered" evidence="12">
    <location>
        <begin position="62"/>
        <end position="107"/>
    </location>
</feature>
<dbReference type="EMBL" id="CAFBOF010000005">
    <property type="protein sequence ID" value="CAB4970993.1"/>
    <property type="molecule type" value="Genomic_DNA"/>
</dbReference>
<evidence type="ECO:0000256" key="9">
    <source>
        <dbReference type="ARBA" id="ARBA00023012"/>
    </source>
</evidence>
<evidence type="ECO:0000256" key="8">
    <source>
        <dbReference type="ARBA" id="ARBA00022989"/>
    </source>
</evidence>
<evidence type="ECO:0000313" key="16">
    <source>
        <dbReference type="EMBL" id="CAB4711998.1"/>
    </source>
</evidence>
<dbReference type="AlphaFoldDB" id="A0A6J6QSQ5"/>
<dbReference type="InterPro" id="IPR003661">
    <property type="entry name" value="HisK_dim/P_dom"/>
</dbReference>
<evidence type="ECO:0000259" key="14">
    <source>
        <dbReference type="PROSITE" id="PS50109"/>
    </source>
</evidence>
<keyword evidence="11" id="KW-0175">Coiled coil</keyword>
<comment type="subcellular location">
    <subcellularLocation>
        <location evidence="2">Membrane</location>
    </subcellularLocation>
</comment>
<comment type="catalytic activity">
    <reaction evidence="1">
        <text>ATP + protein L-histidine = ADP + protein N-phospho-L-histidine.</text>
        <dbReference type="EC" id="2.7.13.3"/>
    </reaction>
</comment>
<dbReference type="Gene3D" id="3.30.565.10">
    <property type="entry name" value="Histidine kinase-like ATPase, C-terminal domain"/>
    <property type="match status" value="1"/>
</dbReference>
<dbReference type="SMART" id="SM00388">
    <property type="entry name" value="HisKA"/>
    <property type="match status" value="1"/>
</dbReference>
<sequence>MKRFSSVRFRVTLVATGLFAVALILASFGLVERVRNNLEDEIRKTNNEQLNAVAQQLQRGVDPNSVDVPNRPGGIPSIRIERRERGESNNDDLNRGPNSPFVTLPANDPRVRAQRRLTLASGTVTLVAERSLTEVTTTTDRINDSLTLGVPFLIVLMGLMTWWLTGRALRPVEQIRSEAAAITGSTIHKRVPEPTTNDEIGRLARTMNSMLDRLEESSQRQRRFVSDASHELRSPIATIRAQLEVAKRRGADADWSAVADRILAEDARLENAVTDLLDLARAEEGENIDAVVDIDEIVLTEADRYQSSEIVNTTIDTHKVSAGRARGNPAQCTRIVRNLLDNACRHAKSQVAVSLTTEQEFVVLTVDDDGPGIPLADRDRVFDRFTRLDEGRSRDAGGMGIGLAMVRTIADRHGGSVTIGDAPLGGARFVVRLPAEI</sequence>
<evidence type="ECO:0000256" key="2">
    <source>
        <dbReference type="ARBA" id="ARBA00004370"/>
    </source>
</evidence>
<keyword evidence="6 13" id="KW-0812">Transmembrane</keyword>
<dbReference type="Gene3D" id="6.10.340.10">
    <property type="match status" value="1"/>
</dbReference>
<dbReference type="EMBL" id="CAEZYK010000001">
    <property type="protein sequence ID" value="CAB4711998.1"/>
    <property type="molecule type" value="Genomic_DNA"/>
</dbReference>
<dbReference type="SUPFAM" id="SSF158472">
    <property type="entry name" value="HAMP domain-like"/>
    <property type="match status" value="1"/>
</dbReference>
<dbReference type="GO" id="GO:0000155">
    <property type="term" value="F:phosphorelay sensor kinase activity"/>
    <property type="evidence" value="ECO:0007669"/>
    <property type="project" value="InterPro"/>
</dbReference>
<keyword evidence="8 13" id="KW-1133">Transmembrane helix</keyword>
<dbReference type="InterPro" id="IPR036097">
    <property type="entry name" value="HisK_dim/P_sf"/>
</dbReference>
<dbReference type="PRINTS" id="PR00344">
    <property type="entry name" value="BCTRLSENSOR"/>
</dbReference>
<dbReference type="InterPro" id="IPR036890">
    <property type="entry name" value="HATPase_C_sf"/>
</dbReference>
<feature type="domain" description="HAMP" evidence="15">
    <location>
        <begin position="166"/>
        <end position="219"/>
    </location>
</feature>
<keyword evidence="10 13" id="KW-0472">Membrane</keyword>
<reference evidence="16" key="1">
    <citation type="submission" date="2020-05" db="EMBL/GenBank/DDBJ databases">
        <authorList>
            <person name="Chiriac C."/>
            <person name="Salcher M."/>
            <person name="Ghai R."/>
            <person name="Kavagutti S V."/>
        </authorList>
    </citation>
    <scope>NUCLEOTIDE SEQUENCE</scope>
</reference>
<keyword evidence="9" id="KW-0902">Two-component regulatory system</keyword>
<dbReference type="Pfam" id="PF00512">
    <property type="entry name" value="HisKA"/>
    <property type="match status" value="1"/>
</dbReference>
<evidence type="ECO:0000256" key="3">
    <source>
        <dbReference type="ARBA" id="ARBA00012438"/>
    </source>
</evidence>
<dbReference type="InterPro" id="IPR003594">
    <property type="entry name" value="HATPase_dom"/>
</dbReference>
<dbReference type="SMART" id="SM00304">
    <property type="entry name" value="HAMP"/>
    <property type="match status" value="1"/>
</dbReference>
<dbReference type="EC" id="2.7.13.3" evidence="3"/>
<dbReference type="SUPFAM" id="SSF47384">
    <property type="entry name" value="Homodimeric domain of signal transducing histidine kinase"/>
    <property type="match status" value="1"/>
</dbReference>
<dbReference type="InterPro" id="IPR050428">
    <property type="entry name" value="TCS_sensor_his_kinase"/>
</dbReference>
<evidence type="ECO:0000256" key="11">
    <source>
        <dbReference type="SAM" id="Coils"/>
    </source>
</evidence>
<dbReference type="Gene3D" id="1.10.287.130">
    <property type="match status" value="1"/>
</dbReference>
<evidence type="ECO:0000313" key="18">
    <source>
        <dbReference type="EMBL" id="CAB5023391.1"/>
    </source>
</evidence>
<feature type="coiled-coil region" evidence="11">
    <location>
        <begin position="28"/>
        <end position="55"/>
    </location>
</feature>
<evidence type="ECO:0000256" key="10">
    <source>
        <dbReference type="ARBA" id="ARBA00023136"/>
    </source>
</evidence>
<feature type="domain" description="Histidine kinase" evidence="14">
    <location>
        <begin position="227"/>
        <end position="437"/>
    </location>
</feature>
<accession>A0A6J6QSQ5</accession>
<keyword evidence="7" id="KW-0418">Kinase</keyword>
<dbReference type="PROSITE" id="PS50885">
    <property type="entry name" value="HAMP"/>
    <property type="match status" value="1"/>
</dbReference>
<feature type="compositionally biased region" description="Basic and acidic residues" evidence="12">
    <location>
        <begin position="79"/>
        <end position="94"/>
    </location>
</feature>
<evidence type="ECO:0000256" key="6">
    <source>
        <dbReference type="ARBA" id="ARBA00022692"/>
    </source>
</evidence>
<dbReference type="GO" id="GO:0005886">
    <property type="term" value="C:plasma membrane"/>
    <property type="evidence" value="ECO:0007669"/>
    <property type="project" value="TreeGrafter"/>
</dbReference>
<evidence type="ECO:0000256" key="5">
    <source>
        <dbReference type="ARBA" id="ARBA00022679"/>
    </source>
</evidence>
<evidence type="ECO:0000256" key="12">
    <source>
        <dbReference type="SAM" id="MobiDB-lite"/>
    </source>
</evidence>
<proteinExistence type="predicted"/>
<protein>
    <recommendedName>
        <fullName evidence="3">histidine kinase</fullName>
        <ecNumber evidence="3">2.7.13.3</ecNumber>
    </recommendedName>
</protein>
<keyword evidence="5" id="KW-0808">Transferase</keyword>
<evidence type="ECO:0000256" key="1">
    <source>
        <dbReference type="ARBA" id="ARBA00000085"/>
    </source>
</evidence>
<organism evidence="16">
    <name type="scientific">freshwater metagenome</name>
    <dbReference type="NCBI Taxonomy" id="449393"/>
    <lineage>
        <taxon>unclassified sequences</taxon>
        <taxon>metagenomes</taxon>
        <taxon>ecological metagenomes</taxon>
    </lineage>
</organism>
<dbReference type="EMBL" id="CAFBPQ010000020">
    <property type="protein sequence ID" value="CAB5023391.1"/>
    <property type="molecule type" value="Genomic_DNA"/>
</dbReference>
<keyword evidence="4" id="KW-0597">Phosphoprotein</keyword>
<evidence type="ECO:0000256" key="7">
    <source>
        <dbReference type="ARBA" id="ARBA00022777"/>
    </source>
</evidence>
<dbReference type="PROSITE" id="PS50109">
    <property type="entry name" value="HIS_KIN"/>
    <property type="match status" value="1"/>
</dbReference>
<feature type="transmembrane region" description="Helical" evidence="13">
    <location>
        <begin position="146"/>
        <end position="165"/>
    </location>
</feature>
<dbReference type="PANTHER" id="PTHR45436:SF5">
    <property type="entry name" value="SENSOR HISTIDINE KINASE TRCS"/>
    <property type="match status" value="1"/>
</dbReference>
<dbReference type="Pfam" id="PF02518">
    <property type="entry name" value="HATPase_c"/>
    <property type="match status" value="1"/>
</dbReference>
<dbReference type="InterPro" id="IPR005467">
    <property type="entry name" value="His_kinase_dom"/>
</dbReference>
<dbReference type="Pfam" id="PF00672">
    <property type="entry name" value="HAMP"/>
    <property type="match status" value="1"/>
</dbReference>
<dbReference type="SMART" id="SM00387">
    <property type="entry name" value="HATPase_c"/>
    <property type="match status" value="1"/>
</dbReference>
<evidence type="ECO:0000256" key="13">
    <source>
        <dbReference type="SAM" id="Phobius"/>
    </source>
</evidence>
<gene>
    <name evidence="16" type="ORF">UFOPK2683_00049</name>
    <name evidence="17" type="ORF">UFOPK3897_00425</name>
    <name evidence="18" type="ORF">UFOPK4121_00802</name>
</gene>
<dbReference type="SUPFAM" id="SSF55874">
    <property type="entry name" value="ATPase domain of HSP90 chaperone/DNA topoisomerase II/histidine kinase"/>
    <property type="match status" value="1"/>
</dbReference>
<dbReference type="CDD" id="cd06225">
    <property type="entry name" value="HAMP"/>
    <property type="match status" value="1"/>
</dbReference>
<dbReference type="InterPro" id="IPR003660">
    <property type="entry name" value="HAMP_dom"/>
</dbReference>
<evidence type="ECO:0000259" key="15">
    <source>
        <dbReference type="PROSITE" id="PS50885"/>
    </source>
</evidence>
<name>A0A6J6QSQ5_9ZZZZ</name>
<dbReference type="PANTHER" id="PTHR45436">
    <property type="entry name" value="SENSOR HISTIDINE KINASE YKOH"/>
    <property type="match status" value="1"/>
</dbReference>
<dbReference type="InterPro" id="IPR004358">
    <property type="entry name" value="Sig_transdc_His_kin-like_C"/>
</dbReference>
<dbReference type="CDD" id="cd00082">
    <property type="entry name" value="HisKA"/>
    <property type="match status" value="1"/>
</dbReference>
<feature type="transmembrane region" description="Helical" evidence="13">
    <location>
        <begin position="12"/>
        <end position="31"/>
    </location>
</feature>
<evidence type="ECO:0000313" key="17">
    <source>
        <dbReference type="EMBL" id="CAB4970993.1"/>
    </source>
</evidence>